<reference evidence="2 3" key="1">
    <citation type="submission" date="2019-02" db="EMBL/GenBank/DDBJ databases">
        <title>Draft genome sequences of novel Actinobacteria.</title>
        <authorList>
            <person name="Sahin N."/>
            <person name="Ay H."/>
            <person name="Saygin H."/>
        </authorList>
    </citation>
    <scope>NUCLEOTIDE SEQUENCE [LARGE SCALE GENOMIC DNA]</scope>
    <source>
        <strain evidence="2 3">JCM 30529</strain>
    </source>
</reference>
<evidence type="ECO:0000313" key="2">
    <source>
        <dbReference type="EMBL" id="TDB98259.1"/>
    </source>
</evidence>
<feature type="compositionally biased region" description="Basic and acidic residues" evidence="1">
    <location>
        <begin position="41"/>
        <end position="51"/>
    </location>
</feature>
<organism evidence="2 3">
    <name type="scientific">Micromonospora fluostatini</name>
    <dbReference type="NCBI Taxonomy" id="1629071"/>
    <lineage>
        <taxon>Bacteria</taxon>
        <taxon>Bacillati</taxon>
        <taxon>Actinomycetota</taxon>
        <taxon>Actinomycetes</taxon>
        <taxon>Micromonosporales</taxon>
        <taxon>Micromonosporaceae</taxon>
        <taxon>Micromonospora</taxon>
    </lineage>
</organism>
<sequence length="115" mass="12115">MVRPVSVDGAWYGPDDEVPDTVARRIRNPKAWVDGVMPDLGDGKGDDKADGDTPPADDEAGKGKTRVPAPPRSGPGSGKDAWRAFLGASNVEYDPEAGQRELIATAERAGLVDSE</sequence>
<keyword evidence="3" id="KW-1185">Reference proteome</keyword>
<accession>A0ABY2DL68</accession>
<proteinExistence type="predicted"/>
<evidence type="ECO:0000313" key="3">
    <source>
        <dbReference type="Proteomes" id="UP000295626"/>
    </source>
</evidence>
<evidence type="ECO:0000256" key="1">
    <source>
        <dbReference type="SAM" id="MobiDB-lite"/>
    </source>
</evidence>
<dbReference type="Proteomes" id="UP000295626">
    <property type="component" value="Unassembled WGS sequence"/>
</dbReference>
<dbReference type="EMBL" id="SMKE01000206">
    <property type="protein sequence ID" value="TDB98259.1"/>
    <property type="molecule type" value="Genomic_DNA"/>
</dbReference>
<protein>
    <submittedName>
        <fullName evidence="2">Uncharacterized protein</fullName>
    </submittedName>
</protein>
<comment type="caution">
    <text evidence="2">The sequence shown here is derived from an EMBL/GenBank/DDBJ whole genome shotgun (WGS) entry which is preliminary data.</text>
</comment>
<gene>
    <name evidence="2" type="ORF">E1091_07840</name>
</gene>
<feature type="region of interest" description="Disordered" evidence="1">
    <location>
        <begin position="1"/>
        <end position="83"/>
    </location>
</feature>
<name>A0ABY2DL68_9ACTN</name>